<evidence type="ECO:0008006" key="4">
    <source>
        <dbReference type="Google" id="ProtNLM"/>
    </source>
</evidence>
<accession>A0A1L9RSD1</accession>
<dbReference type="RefSeq" id="XP_040691562.1">
    <property type="nucleotide sequence ID" value="XM_040831935.1"/>
</dbReference>
<evidence type="ECO:0000256" key="1">
    <source>
        <dbReference type="SAM" id="SignalP"/>
    </source>
</evidence>
<sequence>MHFKNILALFALTSLASAAPAEDITGDEGLVERAPNPCPGGQFCCDKFVPFNFWFIEGVGSGNCYKLTGSSCGNKKLVCCKHKAIVDGGDVVCTA</sequence>
<gene>
    <name evidence="2" type="ORF">ASPWEDRAFT_182691</name>
</gene>
<reference evidence="3" key="1">
    <citation type="journal article" date="2017" name="Genome Biol.">
        <title>Comparative genomics reveals high biological diversity and specific adaptations in the industrially and medically important fungal genus Aspergillus.</title>
        <authorList>
            <person name="de Vries R.P."/>
            <person name="Riley R."/>
            <person name="Wiebenga A."/>
            <person name="Aguilar-Osorio G."/>
            <person name="Amillis S."/>
            <person name="Uchima C.A."/>
            <person name="Anderluh G."/>
            <person name="Asadollahi M."/>
            <person name="Askin M."/>
            <person name="Barry K."/>
            <person name="Battaglia E."/>
            <person name="Bayram O."/>
            <person name="Benocci T."/>
            <person name="Braus-Stromeyer S.A."/>
            <person name="Caldana C."/>
            <person name="Canovas D."/>
            <person name="Cerqueira G.C."/>
            <person name="Chen F."/>
            <person name="Chen W."/>
            <person name="Choi C."/>
            <person name="Clum A."/>
            <person name="Dos Santos R.A."/>
            <person name="Damasio A.R."/>
            <person name="Diallinas G."/>
            <person name="Emri T."/>
            <person name="Fekete E."/>
            <person name="Flipphi M."/>
            <person name="Freyberg S."/>
            <person name="Gallo A."/>
            <person name="Gournas C."/>
            <person name="Habgood R."/>
            <person name="Hainaut M."/>
            <person name="Harispe M.L."/>
            <person name="Henrissat B."/>
            <person name="Hilden K.S."/>
            <person name="Hope R."/>
            <person name="Hossain A."/>
            <person name="Karabika E."/>
            <person name="Karaffa L."/>
            <person name="Karanyi Z."/>
            <person name="Krasevec N."/>
            <person name="Kuo A."/>
            <person name="Kusch H."/>
            <person name="LaButti K."/>
            <person name="Lagendijk E.L."/>
            <person name="Lapidus A."/>
            <person name="Levasseur A."/>
            <person name="Lindquist E."/>
            <person name="Lipzen A."/>
            <person name="Logrieco A.F."/>
            <person name="MacCabe A."/>
            <person name="Maekelae M.R."/>
            <person name="Malavazi I."/>
            <person name="Melin P."/>
            <person name="Meyer V."/>
            <person name="Mielnichuk N."/>
            <person name="Miskei M."/>
            <person name="Molnar A.P."/>
            <person name="Mule G."/>
            <person name="Ngan C.Y."/>
            <person name="Orejas M."/>
            <person name="Orosz E."/>
            <person name="Ouedraogo J.P."/>
            <person name="Overkamp K.M."/>
            <person name="Park H.-S."/>
            <person name="Perrone G."/>
            <person name="Piumi F."/>
            <person name="Punt P.J."/>
            <person name="Ram A.F."/>
            <person name="Ramon A."/>
            <person name="Rauscher S."/>
            <person name="Record E."/>
            <person name="Riano-Pachon D.M."/>
            <person name="Robert V."/>
            <person name="Roehrig J."/>
            <person name="Ruller R."/>
            <person name="Salamov A."/>
            <person name="Salih N.S."/>
            <person name="Samson R.A."/>
            <person name="Sandor E."/>
            <person name="Sanguinetti M."/>
            <person name="Schuetze T."/>
            <person name="Sepcic K."/>
            <person name="Shelest E."/>
            <person name="Sherlock G."/>
            <person name="Sophianopoulou V."/>
            <person name="Squina F.M."/>
            <person name="Sun H."/>
            <person name="Susca A."/>
            <person name="Todd R.B."/>
            <person name="Tsang A."/>
            <person name="Unkles S.E."/>
            <person name="van de Wiele N."/>
            <person name="van Rossen-Uffink D."/>
            <person name="Oliveira J.V."/>
            <person name="Vesth T.C."/>
            <person name="Visser J."/>
            <person name="Yu J.-H."/>
            <person name="Zhou M."/>
            <person name="Andersen M.R."/>
            <person name="Archer D.B."/>
            <person name="Baker S.E."/>
            <person name="Benoit I."/>
            <person name="Brakhage A.A."/>
            <person name="Braus G.H."/>
            <person name="Fischer R."/>
            <person name="Frisvad J.C."/>
            <person name="Goldman G.H."/>
            <person name="Houbraken J."/>
            <person name="Oakley B."/>
            <person name="Pocsi I."/>
            <person name="Scazzocchio C."/>
            <person name="Seiboth B."/>
            <person name="vanKuyk P.A."/>
            <person name="Wortman J."/>
            <person name="Dyer P.S."/>
            <person name="Grigoriev I.V."/>
        </authorList>
    </citation>
    <scope>NUCLEOTIDE SEQUENCE [LARGE SCALE GENOMIC DNA]</scope>
    <source>
        <strain evidence="3">DTO 134E9</strain>
    </source>
</reference>
<feature type="signal peptide" evidence="1">
    <location>
        <begin position="1"/>
        <end position="18"/>
    </location>
</feature>
<organism evidence="2 3">
    <name type="scientific">Aspergillus wentii DTO 134E9</name>
    <dbReference type="NCBI Taxonomy" id="1073089"/>
    <lineage>
        <taxon>Eukaryota</taxon>
        <taxon>Fungi</taxon>
        <taxon>Dikarya</taxon>
        <taxon>Ascomycota</taxon>
        <taxon>Pezizomycotina</taxon>
        <taxon>Eurotiomycetes</taxon>
        <taxon>Eurotiomycetidae</taxon>
        <taxon>Eurotiales</taxon>
        <taxon>Aspergillaceae</taxon>
        <taxon>Aspergillus</taxon>
        <taxon>Aspergillus subgen. Cremei</taxon>
    </lineage>
</organism>
<dbReference type="Proteomes" id="UP000184383">
    <property type="component" value="Unassembled WGS sequence"/>
</dbReference>
<proteinExistence type="predicted"/>
<keyword evidence="3" id="KW-1185">Reference proteome</keyword>
<dbReference type="VEuPathDB" id="FungiDB:ASPWEDRAFT_182691"/>
<evidence type="ECO:0000313" key="2">
    <source>
        <dbReference type="EMBL" id="OJJ37886.1"/>
    </source>
</evidence>
<dbReference type="OrthoDB" id="4341769at2759"/>
<evidence type="ECO:0000313" key="3">
    <source>
        <dbReference type="Proteomes" id="UP000184383"/>
    </source>
</evidence>
<dbReference type="GeneID" id="63747783"/>
<dbReference type="AlphaFoldDB" id="A0A1L9RSD1"/>
<name>A0A1L9RSD1_ASPWE</name>
<keyword evidence="1" id="KW-0732">Signal</keyword>
<protein>
    <recommendedName>
        <fullName evidence="4">Hydrophobin</fullName>
    </recommendedName>
</protein>
<dbReference type="EMBL" id="KV878211">
    <property type="protein sequence ID" value="OJJ37886.1"/>
    <property type="molecule type" value="Genomic_DNA"/>
</dbReference>
<feature type="chain" id="PRO_5009887487" description="Hydrophobin" evidence="1">
    <location>
        <begin position="19"/>
        <end position="95"/>
    </location>
</feature>